<reference evidence="1 2" key="1">
    <citation type="submission" date="2016-12" db="EMBL/GenBank/DDBJ databases">
        <title>Genome sequencing of Methylocaldum marinum.</title>
        <authorList>
            <person name="Takeuchi M."/>
            <person name="Kamagata Y."/>
            <person name="Hiraoka S."/>
            <person name="Oshima K."/>
            <person name="Hattori M."/>
            <person name="Iwasaki W."/>
        </authorList>
    </citation>
    <scope>NUCLEOTIDE SEQUENCE [LARGE SCALE GENOMIC DNA]</scope>
    <source>
        <strain evidence="1 2">S8</strain>
    </source>
</reference>
<accession>A0A250KPR0</accession>
<dbReference type="Proteomes" id="UP000266313">
    <property type="component" value="Chromosome"/>
</dbReference>
<protein>
    <recommendedName>
        <fullName evidence="3">Adenosylcobinamide amidohydrolase</fullName>
    </recommendedName>
</protein>
<proteinExistence type="predicted"/>
<dbReference type="KEGG" id="mmai:sS8_1630"/>
<dbReference type="InterPro" id="IPR002808">
    <property type="entry name" value="AdoCbi_amidolase"/>
</dbReference>
<dbReference type="InterPro" id="IPR052209">
    <property type="entry name" value="CbiZ"/>
</dbReference>
<name>A0A250KPR0_9GAMM</name>
<gene>
    <name evidence="1" type="ORF">sS8_1630</name>
</gene>
<organism evidence="1 2">
    <name type="scientific">Methylocaldum marinum</name>
    <dbReference type="NCBI Taxonomy" id="1432792"/>
    <lineage>
        <taxon>Bacteria</taxon>
        <taxon>Pseudomonadati</taxon>
        <taxon>Pseudomonadota</taxon>
        <taxon>Gammaproteobacteria</taxon>
        <taxon>Methylococcales</taxon>
        <taxon>Methylococcaceae</taxon>
        <taxon>Methylocaldum</taxon>
    </lineage>
</organism>
<evidence type="ECO:0000313" key="1">
    <source>
        <dbReference type="EMBL" id="BBA33588.1"/>
    </source>
</evidence>
<dbReference type="Pfam" id="PF01955">
    <property type="entry name" value="CbiZ"/>
    <property type="match status" value="1"/>
</dbReference>
<evidence type="ECO:0000313" key="2">
    <source>
        <dbReference type="Proteomes" id="UP000266313"/>
    </source>
</evidence>
<keyword evidence="2" id="KW-1185">Reference proteome</keyword>
<dbReference type="RefSeq" id="WP_119632661.1">
    <property type="nucleotide sequence ID" value="NZ_AP017928.1"/>
</dbReference>
<dbReference type="EMBL" id="AP017928">
    <property type="protein sequence ID" value="BBA33588.1"/>
    <property type="molecule type" value="Genomic_DNA"/>
</dbReference>
<dbReference type="PANTHER" id="PTHR35336">
    <property type="entry name" value="ADENOSYLCOBINAMIDE AMIDOHYDROLASE"/>
    <property type="match status" value="1"/>
</dbReference>
<evidence type="ECO:0008006" key="3">
    <source>
        <dbReference type="Google" id="ProtNLM"/>
    </source>
</evidence>
<dbReference type="PANTHER" id="PTHR35336:SF5">
    <property type="entry name" value="ADENOSYLCOBINAMIDE AMIDOHYDROLASE"/>
    <property type="match status" value="1"/>
</dbReference>
<dbReference type="AlphaFoldDB" id="A0A250KPR0"/>
<dbReference type="OrthoDB" id="5242020at2"/>
<sequence length="221" mass="22589">MSEEACSQAWPACLAANPTLGQHRYGGRLLPSLIWRFGSHRRAISSAVSGGGLSVVRWILNAQVPSDYSRTDPAAHVAEIATASGLAGSGAGLLTACDVRSYRRASDGEVVADATVGIAQPIWAAADAPPGDYRPGTINLVVQLPVRLSEAALVNAVATAAEAKAQALWQARVPGTGTATDAVCVLCSSDGPAESFAGPRSVWGGRLARAVYAAVLAGLEA</sequence>